<dbReference type="PANTHER" id="PTHR35024">
    <property type="entry name" value="HYPOTHETICAL CYTOSOLIC PROTEIN"/>
    <property type="match status" value="1"/>
</dbReference>
<evidence type="ECO:0000313" key="2">
    <source>
        <dbReference type="EMBL" id="MBB5725693.1"/>
    </source>
</evidence>
<comment type="similarity">
    <text evidence="1">Belongs to the bactofilin family.</text>
</comment>
<dbReference type="PANTHER" id="PTHR35024:SF4">
    <property type="entry name" value="POLYMER-FORMING CYTOSKELETAL PROTEIN"/>
    <property type="match status" value="1"/>
</dbReference>
<reference evidence="3 4" key="2">
    <citation type="submission" date="2020-08" db="EMBL/GenBank/DDBJ databases">
        <title>The Agave Microbiome: Exploring the role of microbial communities in plant adaptations to desert environments.</title>
        <authorList>
            <person name="Partida-Martinez L.P."/>
        </authorList>
    </citation>
    <scope>NUCLEOTIDE SEQUENCE [LARGE SCALE GENOMIC DNA]</scope>
    <source>
        <strain evidence="3 4">AS3.13</strain>
    </source>
</reference>
<dbReference type="Proteomes" id="UP000522313">
    <property type="component" value="Unassembled WGS sequence"/>
</dbReference>
<evidence type="ECO:0000313" key="4">
    <source>
        <dbReference type="Proteomes" id="UP000522313"/>
    </source>
</evidence>
<dbReference type="AlphaFoldDB" id="A0A7X0JCZ2"/>
<gene>
    <name evidence="3" type="ORF">F4693_002333</name>
    <name evidence="2" type="ORF">FHS97_001619</name>
</gene>
<evidence type="ECO:0000313" key="5">
    <source>
        <dbReference type="Proteomes" id="UP000560131"/>
    </source>
</evidence>
<protein>
    <submittedName>
        <fullName evidence="3">Cytoskeletal protein CcmA (Bactofilin family)</fullName>
    </submittedName>
</protein>
<evidence type="ECO:0000256" key="1">
    <source>
        <dbReference type="ARBA" id="ARBA00044755"/>
    </source>
</evidence>
<reference evidence="3 4" key="3">
    <citation type="submission" date="2020-08" db="EMBL/GenBank/DDBJ databases">
        <authorList>
            <person name="Partida-Martinez L."/>
            <person name="Huntemann M."/>
            <person name="Clum A."/>
            <person name="Wang J."/>
            <person name="Palaniappan K."/>
            <person name="Ritter S."/>
            <person name="Chen I.-M."/>
            <person name="Stamatis D."/>
            <person name="Reddy T."/>
            <person name="O'Malley R."/>
            <person name="Daum C."/>
            <person name="Shapiro N."/>
            <person name="Ivanova N."/>
            <person name="Kyrpides N."/>
            <person name="Woyke T."/>
        </authorList>
    </citation>
    <scope>NUCLEOTIDE SEQUENCE [LARGE SCALE GENOMIC DNA]</scope>
    <source>
        <strain evidence="3 4">AS3.13</strain>
    </source>
</reference>
<proteinExistence type="inferred from homology"/>
<accession>A0A7X0JCZ2</accession>
<dbReference type="EMBL" id="JACIJN010000004">
    <property type="protein sequence ID" value="MBB5725693.1"/>
    <property type="molecule type" value="Genomic_DNA"/>
</dbReference>
<dbReference type="EMBL" id="JACHBT010000012">
    <property type="protein sequence ID" value="MBB6505345.1"/>
    <property type="molecule type" value="Genomic_DNA"/>
</dbReference>
<evidence type="ECO:0000313" key="3">
    <source>
        <dbReference type="EMBL" id="MBB6505345.1"/>
    </source>
</evidence>
<dbReference type="Proteomes" id="UP000560131">
    <property type="component" value="Unassembled WGS sequence"/>
</dbReference>
<dbReference type="Pfam" id="PF04519">
    <property type="entry name" value="Bactofilin"/>
    <property type="match status" value="1"/>
</dbReference>
<reference evidence="2 5" key="1">
    <citation type="submission" date="2020-08" db="EMBL/GenBank/DDBJ databases">
        <title>Genomic Encyclopedia of Type Strains, Phase IV (KMG-IV): sequencing the most valuable type-strain genomes for metagenomic binning, comparative biology and taxonomic classification.</title>
        <authorList>
            <person name="Goeker M."/>
        </authorList>
    </citation>
    <scope>NUCLEOTIDE SEQUENCE [LARGE SCALE GENOMIC DNA]</scope>
    <source>
        <strain evidence="2 5">DSM 101535</strain>
    </source>
</reference>
<name>A0A7X0JCZ2_9SPHN</name>
<organism evidence="3 4">
    <name type="scientific">Sphingomonas endophytica</name>
    <dbReference type="NCBI Taxonomy" id="869719"/>
    <lineage>
        <taxon>Bacteria</taxon>
        <taxon>Pseudomonadati</taxon>
        <taxon>Pseudomonadota</taxon>
        <taxon>Alphaproteobacteria</taxon>
        <taxon>Sphingomonadales</taxon>
        <taxon>Sphingomonadaceae</taxon>
        <taxon>Sphingomonas</taxon>
    </lineage>
</organism>
<dbReference type="RefSeq" id="WP_184035566.1">
    <property type="nucleotide sequence ID" value="NZ_BAABAR010000004.1"/>
</dbReference>
<dbReference type="InterPro" id="IPR007607">
    <property type="entry name" value="BacA/B"/>
</dbReference>
<comment type="caution">
    <text evidence="3">The sequence shown here is derived from an EMBL/GenBank/DDBJ whole genome shotgun (WGS) entry which is preliminary data.</text>
</comment>
<keyword evidence="5" id="KW-1185">Reference proteome</keyword>
<sequence length="134" mass="13833">MSKNSTFSMIGADVVITGDISASADLHIDGRVRGDINCLALVQGAASEMIGTITAQSAHMAGMVRGSIIVDSLVVQRSAHIVGEVHYETLTIEQGARVEGTFAKGGAEVPATAIPVEPVEPAAYDSTPLLLEGE</sequence>